<proteinExistence type="predicted"/>
<accession>A0A1G2JRX0</accession>
<evidence type="ECO:0008006" key="4">
    <source>
        <dbReference type="Google" id="ProtNLM"/>
    </source>
</evidence>
<gene>
    <name evidence="2" type="ORF">A2561_00540</name>
</gene>
<name>A0A1G2JRX0_9BACT</name>
<dbReference type="Proteomes" id="UP000178935">
    <property type="component" value="Unassembled WGS sequence"/>
</dbReference>
<dbReference type="Gene3D" id="3.40.30.10">
    <property type="entry name" value="Glutaredoxin"/>
    <property type="match status" value="1"/>
</dbReference>
<organism evidence="2 3">
    <name type="scientific">Candidatus Staskawiczbacteria bacterium RIFOXYD1_FULL_32_13</name>
    <dbReference type="NCBI Taxonomy" id="1802234"/>
    <lineage>
        <taxon>Bacteria</taxon>
        <taxon>Candidatus Staskawicziibacteriota</taxon>
    </lineage>
</organism>
<feature type="transmembrane region" description="Helical" evidence="1">
    <location>
        <begin position="12"/>
        <end position="32"/>
    </location>
</feature>
<sequence length="345" mass="36902">MKLGKIKIDQNFILIAVAVVVIAIGGFLVFGGDSFAEIFDFKMGKTLSKEEIAKKSIEYLNNVVLKGQSTATFSDVSEESGLVKIKLKVGANEFDSYATKDGKLLFPQAFNLVEAETANQPADNTEATPKKTAADIQKVDKPVLDAFVVSKCPFGLQMQRVLADVVKNAPALTPNIVVRYMGSVANGKITAMHGDAEAQENLRQICIRDEQNSKYWNYISCHIKKGDVDGCLTSAGVNTSTLNSCMTDASKGLAYAQKDFDMQNKYNVTGSPTLILQDGQASEFDFGGRNSEALKNMICAGFNNQPSICATKLNTASAASSFSETYASTAAAASANTQAGCEPAN</sequence>
<dbReference type="AlphaFoldDB" id="A0A1G2JRX0"/>
<reference evidence="2 3" key="1">
    <citation type="journal article" date="2016" name="Nat. Commun.">
        <title>Thousands of microbial genomes shed light on interconnected biogeochemical processes in an aquifer system.</title>
        <authorList>
            <person name="Anantharaman K."/>
            <person name="Brown C.T."/>
            <person name="Hug L.A."/>
            <person name="Sharon I."/>
            <person name="Castelle C.J."/>
            <person name="Probst A.J."/>
            <person name="Thomas B.C."/>
            <person name="Singh A."/>
            <person name="Wilkins M.J."/>
            <person name="Karaoz U."/>
            <person name="Brodie E.L."/>
            <person name="Williams K.H."/>
            <person name="Hubbard S.S."/>
            <person name="Banfield J.F."/>
        </authorList>
    </citation>
    <scope>NUCLEOTIDE SEQUENCE [LARGE SCALE GENOMIC DNA]</scope>
</reference>
<comment type="caution">
    <text evidence="2">The sequence shown here is derived from an EMBL/GenBank/DDBJ whole genome shotgun (WGS) entry which is preliminary data.</text>
</comment>
<evidence type="ECO:0000256" key="1">
    <source>
        <dbReference type="SAM" id="Phobius"/>
    </source>
</evidence>
<keyword evidence="1" id="KW-0472">Membrane</keyword>
<keyword evidence="1" id="KW-0812">Transmembrane</keyword>
<dbReference type="SUPFAM" id="SSF52833">
    <property type="entry name" value="Thioredoxin-like"/>
    <property type="match status" value="1"/>
</dbReference>
<keyword evidence="1" id="KW-1133">Transmembrane helix</keyword>
<evidence type="ECO:0000313" key="3">
    <source>
        <dbReference type="Proteomes" id="UP000178935"/>
    </source>
</evidence>
<dbReference type="EMBL" id="MHPU01000004">
    <property type="protein sequence ID" value="OGZ89673.1"/>
    <property type="molecule type" value="Genomic_DNA"/>
</dbReference>
<protein>
    <recommendedName>
        <fullName evidence="4">Thioredoxin-like fold domain-containing protein</fullName>
    </recommendedName>
</protein>
<dbReference type="InterPro" id="IPR036249">
    <property type="entry name" value="Thioredoxin-like_sf"/>
</dbReference>
<evidence type="ECO:0000313" key="2">
    <source>
        <dbReference type="EMBL" id="OGZ89673.1"/>
    </source>
</evidence>